<name>A0AAE4JWR0_9CYAN</name>
<comment type="caution">
    <text evidence="1">The sequence shown here is derived from an EMBL/GenBank/DDBJ whole genome shotgun (WGS) entry which is preliminary data.</text>
</comment>
<keyword evidence="2" id="KW-1185">Reference proteome</keyword>
<evidence type="ECO:0000313" key="2">
    <source>
        <dbReference type="Proteomes" id="UP001268256"/>
    </source>
</evidence>
<reference evidence="2" key="1">
    <citation type="submission" date="2023-07" db="EMBL/GenBank/DDBJ databases">
        <authorList>
            <person name="Luz R."/>
            <person name="Cordeiro R."/>
            <person name="Fonseca A."/>
            <person name="Goncalves V."/>
        </authorList>
    </citation>
    <scope>NUCLEOTIDE SEQUENCE [LARGE SCALE GENOMIC DNA]</scope>
    <source>
        <strain evidence="2">BACA0444</strain>
    </source>
</reference>
<dbReference type="EMBL" id="JAVMIP010000001">
    <property type="protein sequence ID" value="MDS3859184.1"/>
    <property type="molecule type" value="Genomic_DNA"/>
</dbReference>
<protein>
    <submittedName>
        <fullName evidence="1">DUF4278 domain-containing protein</fullName>
    </submittedName>
</protein>
<accession>A0AAE4JWR0</accession>
<dbReference type="Proteomes" id="UP001268256">
    <property type="component" value="Unassembled WGS sequence"/>
</dbReference>
<sequence length="47" mass="5560">MKLTYRGQNYEANTDHPDTVVTDLTVKYRGVEYKLRDILPAKVWTLF</sequence>
<evidence type="ECO:0000313" key="1">
    <source>
        <dbReference type="EMBL" id="MDS3859184.1"/>
    </source>
</evidence>
<dbReference type="RefSeq" id="WP_322876524.1">
    <property type="nucleotide sequence ID" value="NZ_JAVMIP010000001.1"/>
</dbReference>
<gene>
    <name evidence="1" type="ORF">RIF25_00045</name>
</gene>
<proteinExistence type="predicted"/>
<dbReference type="Pfam" id="PF14105">
    <property type="entry name" value="DUF4278"/>
    <property type="match status" value="1"/>
</dbReference>
<organism evidence="1 2">
    <name type="scientific">Pseudocalidococcus azoricus BACA0444</name>
    <dbReference type="NCBI Taxonomy" id="2918990"/>
    <lineage>
        <taxon>Bacteria</taxon>
        <taxon>Bacillati</taxon>
        <taxon>Cyanobacteriota</taxon>
        <taxon>Cyanophyceae</taxon>
        <taxon>Acaryochloridales</taxon>
        <taxon>Thermosynechococcaceae</taxon>
        <taxon>Pseudocalidococcus</taxon>
        <taxon>Pseudocalidococcus azoricus</taxon>
    </lineage>
</organism>
<dbReference type="InterPro" id="IPR025458">
    <property type="entry name" value="DUF4278"/>
</dbReference>
<dbReference type="AlphaFoldDB" id="A0AAE4JWR0"/>